<evidence type="ECO:0000256" key="6">
    <source>
        <dbReference type="ARBA" id="ARBA00023139"/>
    </source>
</evidence>
<evidence type="ECO:0000313" key="12">
    <source>
        <dbReference type="EMBL" id="EGD49582.1"/>
    </source>
</evidence>
<dbReference type="PROSITE" id="PS51257">
    <property type="entry name" value="PROKAR_LIPOPROTEIN"/>
    <property type="match status" value="1"/>
</dbReference>
<dbReference type="InterPro" id="IPR008844">
    <property type="entry name" value="Spore_GerAC-like"/>
</dbReference>
<evidence type="ECO:0000259" key="11">
    <source>
        <dbReference type="Pfam" id="PF25198"/>
    </source>
</evidence>
<reference evidence="12" key="2">
    <citation type="submission" date="2011-01" db="EMBL/GenBank/DDBJ databases">
        <title>The Non-contiguous Finished genome of Clostridium papyrosolvens.</title>
        <authorList>
            <person name="Lucas S."/>
            <person name="Copeland A."/>
            <person name="Lapidus A."/>
            <person name="Cheng J.-F."/>
            <person name="Goodwin L."/>
            <person name="Pitluck S."/>
            <person name="Misra M."/>
            <person name="Chertkov O."/>
            <person name="Detter J.C."/>
            <person name="Han C."/>
            <person name="Tapia R."/>
            <person name="Land M."/>
            <person name="Hauser L."/>
            <person name="Kyrpides N."/>
            <person name="Ivanova N."/>
            <person name="Pagani I."/>
            <person name="Mouttaki H."/>
            <person name="He Z."/>
            <person name="Zhou J."/>
            <person name="Hemme C.L."/>
            <person name="Woyke T."/>
        </authorList>
    </citation>
    <scope>NUCLEOTIDE SEQUENCE [LARGE SCALE GENOMIC DNA]</scope>
    <source>
        <strain evidence="12">DSM 2782</strain>
    </source>
</reference>
<keyword evidence="6" id="KW-0564">Palmitate</keyword>
<sequence length="435" mass="48823">MRRIILLISTCVILMLGLTACYDARELDDSAHVVTLGIDKGVSDKWRITVQFSTAKESSGGGGGGMEQDKKSGGGQEESQDGYTFVTIDTPSFFTGINMLNTTITRRLNFMHTQVLVFSEELAKEGLIGEFLAPMARYREIRRSLHVIVSKEPATDFIKENKPLFGTTLSKGMETMSQEANEISLFPHVTLNNLYDGMKSTYRQPIAILAAINDFNNYKEKSSEFQDNSQNSQGRVDYYAGELPRRGGSKIEFLGSALFNGDRMVGELNGEETRVMLIGKGDFKNGFFTIPDPKNPGLAIALDVRQTRKPNVKIKFEEGKPVINLKLQLEGDILAIQSRVNYESTELKPLLESAFEQYLKNGLDSLIEKCKNLKVDVFNFGDTAIMQFGTIQEWEKYNWKKQFEKSQINTEVKFTIRKPGTMLKSSPIISTEGKE</sequence>
<evidence type="ECO:0000256" key="3">
    <source>
        <dbReference type="ARBA" id="ARBA00022544"/>
    </source>
</evidence>
<keyword evidence="13" id="KW-1185">Reference proteome</keyword>
<gene>
    <name evidence="12" type="ORF">Cpap_4020</name>
</gene>
<dbReference type="STRING" id="588581.Cpap_4020"/>
<dbReference type="Proteomes" id="UP000003860">
    <property type="component" value="Unassembled WGS sequence"/>
</dbReference>
<dbReference type="AlphaFoldDB" id="F1T7Y4"/>
<keyword evidence="3" id="KW-0309">Germination</keyword>
<comment type="subcellular location">
    <subcellularLocation>
        <location evidence="1">Membrane</location>
        <topology evidence="1">Lipid-anchor</topology>
    </subcellularLocation>
</comment>
<organism evidence="12 13">
    <name type="scientific">Ruminiclostridium papyrosolvens DSM 2782</name>
    <dbReference type="NCBI Taxonomy" id="588581"/>
    <lineage>
        <taxon>Bacteria</taxon>
        <taxon>Bacillati</taxon>
        <taxon>Bacillota</taxon>
        <taxon>Clostridia</taxon>
        <taxon>Eubacteriales</taxon>
        <taxon>Oscillospiraceae</taxon>
        <taxon>Ruminiclostridium</taxon>
    </lineage>
</organism>
<reference evidence="12" key="1">
    <citation type="submission" date="2009-07" db="EMBL/GenBank/DDBJ databases">
        <authorList>
            <consortium name="US DOE Joint Genome Institute (JGI-PGF)"/>
            <person name="Lucas S."/>
            <person name="Copeland A."/>
            <person name="Lapidus A."/>
            <person name="Glavina del Rio T."/>
            <person name="Tice H."/>
            <person name="Bruce D."/>
            <person name="Goodwin L."/>
            <person name="Pitluck S."/>
            <person name="Larimer F."/>
            <person name="Land M.L."/>
            <person name="Mouttaki H."/>
            <person name="He Z."/>
            <person name="Zhou J."/>
            <person name="Hemme C.L."/>
        </authorList>
    </citation>
    <scope>NUCLEOTIDE SEQUENCE [LARGE SCALE GENOMIC DNA]</scope>
    <source>
        <strain evidence="12">DSM 2782</strain>
    </source>
</reference>
<comment type="caution">
    <text evidence="12">The sequence shown here is derived from an EMBL/GenBank/DDBJ whole genome shotgun (WGS) entry which is preliminary data.</text>
</comment>
<evidence type="ECO:0000256" key="9">
    <source>
        <dbReference type="SAM" id="SignalP"/>
    </source>
</evidence>
<evidence type="ECO:0000313" key="13">
    <source>
        <dbReference type="Proteomes" id="UP000003860"/>
    </source>
</evidence>
<protein>
    <submittedName>
        <fullName evidence="12">Germination protein, Ger(X)C family</fullName>
    </submittedName>
</protein>
<keyword evidence="4 9" id="KW-0732">Signal</keyword>
<dbReference type="GO" id="GO:0009847">
    <property type="term" value="P:spore germination"/>
    <property type="evidence" value="ECO:0007669"/>
    <property type="project" value="InterPro"/>
</dbReference>
<evidence type="ECO:0000256" key="5">
    <source>
        <dbReference type="ARBA" id="ARBA00023136"/>
    </source>
</evidence>
<feature type="signal peptide" evidence="9">
    <location>
        <begin position="1"/>
        <end position="24"/>
    </location>
</feature>
<dbReference type="RefSeq" id="WP_004616408.1">
    <property type="nucleotide sequence ID" value="NZ_CP119677.1"/>
</dbReference>
<keyword evidence="5" id="KW-0472">Membrane</keyword>
<evidence type="ECO:0000256" key="8">
    <source>
        <dbReference type="SAM" id="MobiDB-lite"/>
    </source>
</evidence>
<name>F1T7Y4_9FIRM</name>
<dbReference type="InterPro" id="IPR046953">
    <property type="entry name" value="Spore_GerAC-like_C"/>
</dbReference>
<evidence type="ECO:0000256" key="2">
    <source>
        <dbReference type="ARBA" id="ARBA00007886"/>
    </source>
</evidence>
<feature type="domain" description="Spore germination protein N-terminal" evidence="11">
    <location>
        <begin position="23"/>
        <end position="207"/>
    </location>
</feature>
<dbReference type="Gene3D" id="3.30.300.210">
    <property type="entry name" value="Nutrient germinant receptor protein C, domain 3"/>
    <property type="match status" value="1"/>
</dbReference>
<proteinExistence type="inferred from homology"/>
<comment type="similarity">
    <text evidence="2">Belongs to the GerABKC lipoprotein family.</text>
</comment>
<evidence type="ECO:0000256" key="4">
    <source>
        <dbReference type="ARBA" id="ARBA00022729"/>
    </source>
</evidence>
<feature type="domain" description="Spore germination GerAC-like C-terminal" evidence="10">
    <location>
        <begin position="255"/>
        <end position="420"/>
    </location>
</feature>
<evidence type="ECO:0000256" key="7">
    <source>
        <dbReference type="ARBA" id="ARBA00023288"/>
    </source>
</evidence>
<dbReference type="NCBIfam" id="TIGR02887">
    <property type="entry name" value="spore_ger_x_C"/>
    <property type="match status" value="1"/>
</dbReference>
<dbReference type="Pfam" id="PF25198">
    <property type="entry name" value="Spore_GerAC_N"/>
    <property type="match status" value="1"/>
</dbReference>
<dbReference type="PANTHER" id="PTHR35789:SF1">
    <property type="entry name" value="SPORE GERMINATION PROTEIN B3"/>
    <property type="match status" value="1"/>
</dbReference>
<keyword evidence="7" id="KW-0449">Lipoprotein</keyword>
<dbReference type="eggNOG" id="ENOG502Z849">
    <property type="taxonomic scope" value="Bacteria"/>
</dbReference>
<feature type="region of interest" description="Disordered" evidence="8">
    <location>
        <begin position="55"/>
        <end position="81"/>
    </location>
</feature>
<dbReference type="InterPro" id="IPR038501">
    <property type="entry name" value="Spore_GerAC_C_sf"/>
</dbReference>
<feature type="chain" id="PRO_5039573655" evidence="9">
    <location>
        <begin position="25"/>
        <end position="435"/>
    </location>
</feature>
<accession>F1T7Y4</accession>
<evidence type="ECO:0000259" key="10">
    <source>
        <dbReference type="Pfam" id="PF05504"/>
    </source>
</evidence>
<dbReference type="InterPro" id="IPR057336">
    <property type="entry name" value="GerAC_N"/>
</dbReference>
<dbReference type="PANTHER" id="PTHR35789">
    <property type="entry name" value="SPORE GERMINATION PROTEIN B3"/>
    <property type="match status" value="1"/>
</dbReference>
<dbReference type="EMBL" id="ACXX02000001">
    <property type="protein sequence ID" value="EGD49582.1"/>
    <property type="molecule type" value="Genomic_DNA"/>
</dbReference>
<dbReference type="GO" id="GO:0016020">
    <property type="term" value="C:membrane"/>
    <property type="evidence" value="ECO:0007669"/>
    <property type="project" value="UniProtKB-SubCell"/>
</dbReference>
<evidence type="ECO:0000256" key="1">
    <source>
        <dbReference type="ARBA" id="ARBA00004635"/>
    </source>
</evidence>
<dbReference type="Pfam" id="PF05504">
    <property type="entry name" value="Spore_GerAC"/>
    <property type="match status" value="1"/>
</dbReference>